<accession>A0A6J6FN71</accession>
<dbReference type="SUPFAM" id="SSF51905">
    <property type="entry name" value="FAD/NAD(P)-binding domain"/>
    <property type="match status" value="1"/>
</dbReference>
<dbReference type="InterPro" id="IPR036188">
    <property type="entry name" value="FAD/NAD-bd_sf"/>
</dbReference>
<gene>
    <name evidence="2" type="ORF">UFOPK1493_03602</name>
</gene>
<dbReference type="InterPro" id="IPR050281">
    <property type="entry name" value="Flavin_monoamine_oxidase"/>
</dbReference>
<evidence type="ECO:0000259" key="1">
    <source>
        <dbReference type="Pfam" id="PF01593"/>
    </source>
</evidence>
<evidence type="ECO:0000313" key="2">
    <source>
        <dbReference type="EMBL" id="CAB4588413.1"/>
    </source>
</evidence>
<dbReference type="EMBL" id="CAEZSR010000211">
    <property type="protein sequence ID" value="CAB4588413.1"/>
    <property type="molecule type" value="Genomic_DNA"/>
</dbReference>
<dbReference type="SUPFAM" id="SSF54373">
    <property type="entry name" value="FAD-linked reductases, C-terminal domain"/>
    <property type="match status" value="1"/>
</dbReference>
<protein>
    <submittedName>
        <fullName evidence="2">Unannotated protein</fullName>
    </submittedName>
</protein>
<dbReference type="Pfam" id="PF01593">
    <property type="entry name" value="Amino_oxidase"/>
    <property type="match status" value="1"/>
</dbReference>
<reference evidence="2" key="1">
    <citation type="submission" date="2020-05" db="EMBL/GenBank/DDBJ databases">
        <authorList>
            <person name="Chiriac C."/>
            <person name="Salcher M."/>
            <person name="Ghai R."/>
            <person name="Kavagutti S V."/>
        </authorList>
    </citation>
    <scope>NUCLEOTIDE SEQUENCE</scope>
</reference>
<organism evidence="2">
    <name type="scientific">freshwater metagenome</name>
    <dbReference type="NCBI Taxonomy" id="449393"/>
    <lineage>
        <taxon>unclassified sequences</taxon>
        <taxon>metagenomes</taxon>
        <taxon>ecological metagenomes</taxon>
    </lineage>
</organism>
<sequence>MTVLEGGTRAGGRARTVRSPFAEGQYVESGAEWIDTDHHRMRALLDRYGLRLQGPGQEWTTIRRMLFRDGRLFDAAEVRELDPAVDDQLATYDAAFERIADGIADPARPDLHPDAALHDARTMADVARDCDLGDLAQLFARRNSQGEFAAEQHEVSALFVGQQRAQMRAHGIEGVVRAHRLEGGLDVLVARLAGELRDGTIRFGETVRSVHWESDEVRVDTGVATHHADRVVFACSLVPLRSVVFTPELPIPFARAVRELGYGTITKTAVQFGRRTWPSGYATTSLPAQRVYEPTVDQPGEHGVLMSYAGGDGGRRAAVNDERHRIDAVVDDLRTMYGLDEPVTGSFSRAWSNEPRYGGSYAAYGPGQVTAFWQVLREPCGPFRLAGEHVATWTGYLEGAVESGERVAHELVALA</sequence>
<dbReference type="PANTHER" id="PTHR10742">
    <property type="entry name" value="FLAVIN MONOAMINE OXIDASE"/>
    <property type="match status" value="1"/>
</dbReference>
<dbReference type="PANTHER" id="PTHR10742:SF410">
    <property type="entry name" value="LYSINE-SPECIFIC HISTONE DEMETHYLASE 2"/>
    <property type="match status" value="1"/>
</dbReference>
<name>A0A6J6FN71_9ZZZZ</name>
<feature type="domain" description="Amine oxidase" evidence="1">
    <location>
        <begin position="2"/>
        <end position="411"/>
    </location>
</feature>
<proteinExistence type="predicted"/>
<dbReference type="AlphaFoldDB" id="A0A6J6FN71"/>
<dbReference type="GO" id="GO:0016491">
    <property type="term" value="F:oxidoreductase activity"/>
    <property type="evidence" value="ECO:0007669"/>
    <property type="project" value="InterPro"/>
</dbReference>
<dbReference type="InterPro" id="IPR002937">
    <property type="entry name" value="Amino_oxidase"/>
</dbReference>
<dbReference type="Gene3D" id="3.50.50.60">
    <property type="entry name" value="FAD/NAD(P)-binding domain"/>
    <property type="match status" value="1"/>
</dbReference>